<evidence type="ECO:0000313" key="9">
    <source>
        <dbReference type="Proteomes" id="UP001230220"/>
    </source>
</evidence>
<dbReference type="Pfam" id="PF08281">
    <property type="entry name" value="Sigma70_r4_2"/>
    <property type="match status" value="1"/>
</dbReference>
<comment type="similarity">
    <text evidence="1">Belongs to the sigma-70 factor family. ECF subfamily.</text>
</comment>
<keyword evidence="2" id="KW-0805">Transcription regulation</keyword>
<evidence type="ECO:0000256" key="5">
    <source>
        <dbReference type="ARBA" id="ARBA00023163"/>
    </source>
</evidence>
<dbReference type="SUPFAM" id="SSF88946">
    <property type="entry name" value="Sigma2 domain of RNA polymerase sigma factors"/>
    <property type="match status" value="1"/>
</dbReference>
<dbReference type="NCBIfam" id="TIGR02937">
    <property type="entry name" value="sigma70-ECF"/>
    <property type="match status" value="1"/>
</dbReference>
<dbReference type="InterPro" id="IPR014284">
    <property type="entry name" value="RNA_pol_sigma-70_dom"/>
</dbReference>
<dbReference type="InterPro" id="IPR036388">
    <property type="entry name" value="WH-like_DNA-bd_sf"/>
</dbReference>
<organism evidence="8 9">
    <name type="scientific">Breznakia pachnodae</name>
    <dbReference type="NCBI Taxonomy" id="265178"/>
    <lineage>
        <taxon>Bacteria</taxon>
        <taxon>Bacillati</taxon>
        <taxon>Bacillota</taxon>
        <taxon>Erysipelotrichia</taxon>
        <taxon>Erysipelotrichales</taxon>
        <taxon>Erysipelotrichaceae</taxon>
        <taxon>Breznakia</taxon>
    </lineage>
</organism>
<dbReference type="RefSeq" id="WP_307408545.1">
    <property type="nucleotide sequence ID" value="NZ_JAUSUR010000004.1"/>
</dbReference>
<evidence type="ECO:0000259" key="6">
    <source>
        <dbReference type="Pfam" id="PF04542"/>
    </source>
</evidence>
<sequence>MKQLSAITEDTVRRAQGGDTEAFSSIYKAYYNKIYFIAMQYFHNEEMAKDVVQEVFIRVHKKLKDLREPKTFNTWIQKVTYTICLNQNRRKMKIVDLGSEMTVEDFGDQKHVSTLDKMEDDRVNKIIMNSLENMSTPLRSVGMLRFYDGMQLKEIAEILNIPRGTVNSRIDKIKKVLRSDLQNNGISPKNYGIALLTPAMIHHAYEMLSEVYVVQSIPSETAIRALSVTAAAGKATSLLSYKVIAGVAVCASVVGVTVLNYSPPKEEEPIVAVEPQPVVQEQPVVEPEIETAKIEDTVFSQYWTNQPVNLEISTTNEEYDQILVNGVETTTILANGTYTVQLAKEGTIIDEKEVTIMNIDTQSPTGTFEHKGDYYILYLYDDLSQINPESIQFYRDGVQSYDYQFNVGNNTLTVPDHYTLDTFKISDYAGNTLDIQVNNKI</sequence>
<comment type="caution">
    <text evidence="8">The sequence shown here is derived from an EMBL/GenBank/DDBJ whole genome shotgun (WGS) entry which is preliminary data.</text>
</comment>
<evidence type="ECO:0000256" key="1">
    <source>
        <dbReference type="ARBA" id="ARBA00010641"/>
    </source>
</evidence>
<evidence type="ECO:0000256" key="4">
    <source>
        <dbReference type="ARBA" id="ARBA00023125"/>
    </source>
</evidence>
<evidence type="ECO:0000256" key="2">
    <source>
        <dbReference type="ARBA" id="ARBA00023015"/>
    </source>
</evidence>
<feature type="domain" description="RNA polymerase sigma factor 70 region 4 type 2" evidence="7">
    <location>
        <begin position="127"/>
        <end position="175"/>
    </location>
</feature>
<keyword evidence="3" id="KW-0731">Sigma factor</keyword>
<gene>
    <name evidence="8" type="ORF">J2S15_002398</name>
</gene>
<dbReference type="PANTHER" id="PTHR43133:SF8">
    <property type="entry name" value="RNA POLYMERASE SIGMA FACTOR HI_1459-RELATED"/>
    <property type="match status" value="1"/>
</dbReference>
<dbReference type="Gene3D" id="1.10.1740.10">
    <property type="match status" value="1"/>
</dbReference>
<dbReference type="CDD" id="cd06171">
    <property type="entry name" value="Sigma70_r4"/>
    <property type="match status" value="1"/>
</dbReference>
<proteinExistence type="inferred from homology"/>
<keyword evidence="4" id="KW-0238">DNA-binding</keyword>
<dbReference type="PANTHER" id="PTHR43133">
    <property type="entry name" value="RNA POLYMERASE ECF-TYPE SIGMA FACTO"/>
    <property type="match status" value="1"/>
</dbReference>
<keyword evidence="9" id="KW-1185">Reference proteome</keyword>
<keyword evidence="5" id="KW-0804">Transcription</keyword>
<dbReference type="EMBL" id="JAUSUR010000004">
    <property type="protein sequence ID" value="MDQ0361648.1"/>
    <property type="molecule type" value="Genomic_DNA"/>
</dbReference>
<evidence type="ECO:0000259" key="7">
    <source>
        <dbReference type="Pfam" id="PF08281"/>
    </source>
</evidence>
<dbReference type="InterPro" id="IPR007627">
    <property type="entry name" value="RNA_pol_sigma70_r2"/>
</dbReference>
<accession>A0ABU0E419</accession>
<dbReference type="InterPro" id="IPR013325">
    <property type="entry name" value="RNA_pol_sigma_r2"/>
</dbReference>
<dbReference type="InterPro" id="IPR013324">
    <property type="entry name" value="RNA_pol_sigma_r3/r4-like"/>
</dbReference>
<evidence type="ECO:0000313" key="8">
    <source>
        <dbReference type="EMBL" id="MDQ0361648.1"/>
    </source>
</evidence>
<name>A0ABU0E419_9FIRM</name>
<reference evidence="8 9" key="1">
    <citation type="submission" date="2023-07" db="EMBL/GenBank/DDBJ databases">
        <title>Genomic Encyclopedia of Type Strains, Phase IV (KMG-IV): sequencing the most valuable type-strain genomes for metagenomic binning, comparative biology and taxonomic classification.</title>
        <authorList>
            <person name="Goeker M."/>
        </authorList>
    </citation>
    <scope>NUCLEOTIDE SEQUENCE [LARGE SCALE GENOMIC DNA]</scope>
    <source>
        <strain evidence="8 9">DSM 16784</strain>
    </source>
</reference>
<dbReference type="InterPro" id="IPR013249">
    <property type="entry name" value="RNA_pol_sigma70_r4_t2"/>
</dbReference>
<dbReference type="Gene3D" id="1.10.10.10">
    <property type="entry name" value="Winged helix-like DNA-binding domain superfamily/Winged helix DNA-binding domain"/>
    <property type="match status" value="1"/>
</dbReference>
<dbReference type="Proteomes" id="UP001230220">
    <property type="component" value="Unassembled WGS sequence"/>
</dbReference>
<protein>
    <submittedName>
        <fullName evidence="8">RNA polymerase sigma factor (Sigma-70 family)</fullName>
    </submittedName>
</protein>
<evidence type="ECO:0000256" key="3">
    <source>
        <dbReference type="ARBA" id="ARBA00023082"/>
    </source>
</evidence>
<dbReference type="SUPFAM" id="SSF88659">
    <property type="entry name" value="Sigma3 and sigma4 domains of RNA polymerase sigma factors"/>
    <property type="match status" value="1"/>
</dbReference>
<dbReference type="InterPro" id="IPR039425">
    <property type="entry name" value="RNA_pol_sigma-70-like"/>
</dbReference>
<feature type="domain" description="RNA polymerase sigma-70 region 2" evidence="6">
    <location>
        <begin position="26"/>
        <end position="91"/>
    </location>
</feature>
<dbReference type="Pfam" id="PF04542">
    <property type="entry name" value="Sigma70_r2"/>
    <property type="match status" value="1"/>
</dbReference>